<feature type="domain" description="Carbohydrate-binding/sugar hydrolysis" evidence="4">
    <location>
        <begin position="896"/>
        <end position="1049"/>
    </location>
</feature>
<dbReference type="EMBL" id="LJJB01000010">
    <property type="protein sequence ID" value="KQL46072.1"/>
    <property type="molecule type" value="Genomic_DNA"/>
</dbReference>
<gene>
    <name evidence="5" type="ORF">AN963_13825</name>
</gene>
<dbReference type="Proteomes" id="UP000051063">
    <property type="component" value="Unassembled WGS sequence"/>
</dbReference>
<dbReference type="RefSeq" id="WP_055745149.1">
    <property type="nucleotide sequence ID" value="NZ_LJJB01000010.1"/>
</dbReference>
<evidence type="ECO:0000256" key="2">
    <source>
        <dbReference type="ARBA" id="ARBA00022737"/>
    </source>
</evidence>
<dbReference type="InterPro" id="IPR006633">
    <property type="entry name" value="Carb-bd_sugar_hydrolysis-dom"/>
</dbReference>
<sequence>MTVIKVPSDQATIQDAVNVSRGGDVILVADGIYREEVAVVEKFDIRLIADGDNVVLDGEGVRSNAFTLQFSLGIEIKGFTIENYGNVGVLLENSECRLIRNSIRNIGANGIELQEGLALFAWQNTIENVSGSGILIFRQSSFLIENQIRNVGTHGIEAVNTTGLLVLENHIEGVGGNGLQLSFSSNNYIVKNQIQNNRGNGISLDSFSGVITANHVKKNEGNGIFVEATSEVTIIEENVIEENNQNGIEINGNNNAFIRNRVERNAIVDIVDHGTNNHFVNNQCKTSVPASICSEKVIGVIRVPSDQPSIQVAVDVAQRGDVILVADGVYHEAVEVFTPFIRIIAEGNDAVLDGKGIRSNAFFLTFVPFFDLVSGVEIKGFTIKNYVNDGIFVRFGAGNSFINNKIKNVGGNGIEVVNTSVSGGNLIWQNHIQKSGNGIRVDDSNTDINILENHITDVRKSGIDLNFTVDHFLWKNTVKDAGGNGIRAFASAATSILNNDVQCNDSNGIILEFTLLLRGISGSLIANNNVRGNKGRGIFINKSPLSIVEENNVTENKGNGIEFNIGNTSLIRNKVENNKPFDIVDSNNHFVNNRCKASNPTGICAEKVVAVIKVPDDQPTIQKAVNAAQEGDVILVADGVYHEAVEVATSFIRIIAEGDDAVLDGKGKRANGFFLFPASQFTEISGVEIKGFKIKNYCNDGILAVSGSFNSFINNRIKEVRGNGIELLNSTGSLVWRSIVEESGADGIRDFGQENYIIDNHVRKNKQEGISIEGIDSFDNVIADNYIEKNAGSGILISADSTLNLIEENKIKKNDEDGIEINGNNNAIIQNRFKKNRRVDIDDNGTGNHFVNNKCKTSDPSRICRQKIIRVIRVPSDQPTIQRAVNIAQPGDVILVADGVFHEAVEVSTNFIRIIAKGDNAVLDGEGTLSNAFVLAATGVEIKGFTIRNYVKDGILMNFGVANSLIRNHIKNVGGNGILLTSMNLLWQNKIEEAGGNGIQTNGLSDRNYILQNEIRNNQGSGIATFGDGMDVIAKNVITENKRSGIFLGGSTDFTVIQENTLNENEENGIELHGSNHAIIRNRLKNNTPFDINDLSNNLVENRCRTSNPAGICGRT</sequence>
<dbReference type="InterPro" id="IPR039448">
    <property type="entry name" value="Beta_helix"/>
</dbReference>
<comment type="caution">
    <text evidence="5">The sequence shown here is derived from an EMBL/GenBank/DDBJ whole genome shotgun (WGS) entry which is preliminary data.</text>
</comment>
<evidence type="ECO:0000313" key="6">
    <source>
        <dbReference type="Proteomes" id="UP000051063"/>
    </source>
</evidence>
<dbReference type="Pfam" id="PF13229">
    <property type="entry name" value="Beta_helix"/>
    <property type="match status" value="4"/>
</dbReference>
<dbReference type="PANTHER" id="PTHR22990:SF15">
    <property type="entry name" value="F-BOX ONLY PROTEIN 10"/>
    <property type="match status" value="1"/>
</dbReference>
<dbReference type="InterPro" id="IPR011050">
    <property type="entry name" value="Pectin_lyase_fold/virulence"/>
</dbReference>
<feature type="domain" description="Carbohydrate-binding/sugar hydrolysis" evidence="4">
    <location>
        <begin position="395"/>
        <end position="564"/>
    </location>
</feature>
<dbReference type="NCBIfam" id="TIGR03804">
    <property type="entry name" value="para_beta_helix"/>
    <property type="match status" value="1"/>
</dbReference>
<evidence type="ECO:0000256" key="1">
    <source>
        <dbReference type="ARBA" id="ARBA00004906"/>
    </source>
</evidence>
<dbReference type="InterPro" id="IPR006626">
    <property type="entry name" value="PbH1"/>
</dbReference>
<reference evidence="5 6" key="1">
    <citation type="submission" date="2015-09" db="EMBL/GenBank/DDBJ databases">
        <title>Genome sequencing project for genomic taxonomy and phylogenomics of Bacillus-like bacteria.</title>
        <authorList>
            <person name="Liu B."/>
            <person name="Wang J."/>
            <person name="Zhu Y."/>
            <person name="Liu G."/>
            <person name="Chen Q."/>
            <person name="Chen Z."/>
            <person name="Lan J."/>
            <person name="Che J."/>
            <person name="Ge C."/>
            <person name="Shi H."/>
            <person name="Pan Z."/>
            <person name="Liu X."/>
        </authorList>
    </citation>
    <scope>NUCLEOTIDE SEQUENCE [LARGE SCALE GENOMIC DNA]</scope>
    <source>
        <strain evidence="5 6">DSM 8552</strain>
    </source>
</reference>
<evidence type="ECO:0000256" key="3">
    <source>
        <dbReference type="ARBA" id="ARBA00022786"/>
    </source>
</evidence>
<keyword evidence="6" id="KW-1185">Reference proteome</keyword>
<feature type="domain" description="Carbohydrate-binding/sugar hydrolysis" evidence="4">
    <location>
        <begin position="28"/>
        <end position="159"/>
    </location>
</feature>
<accession>A0ABR5N617</accession>
<keyword evidence="2" id="KW-0677">Repeat</keyword>
<feature type="domain" description="Carbohydrate-binding/sugar hydrolysis" evidence="4">
    <location>
        <begin position="675"/>
        <end position="822"/>
    </location>
</feature>
<dbReference type="SMART" id="SM00710">
    <property type="entry name" value="PbH1"/>
    <property type="match status" value="24"/>
</dbReference>
<organism evidence="5 6">
    <name type="scientific">Brevibacillus choshinensis</name>
    <dbReference type="NCBI Taxonomy" id="54911"/>
    <lineage>
        <taxon>Bacteria</taxon>
        <taxon>Bacillati</taxon>
        <taxon>Bacillota</taxon>
        <taxon>Bacilli</taxon>
        <taxon>Bacillales</taxon>
        <taxon>Paenibacillaceae</taxon>
        <taxon>Brevibacillus</taxon>
    </lineage>
</organism>
<protein>
    <recommendedName>
        <fullName evidence="4">Carbohydrate-binding/sugar hydrolysis domain-containing protein</fullName>
    </recommendedName>
</protein>
<keyword evidence="3" id="KW-0833">Ubl conjugation pathway</keyword>
<dbReference type="InterPro" id="IPR012334">
    <property type="entry name" value="Pectin_lyas_fold"/>
</dbReference>
<dbReference type="PANTHER" id="PTHR22990">
    <property type="entry name" value="F-BOX ONLY PROTEIN"/>
    <property type="match status" value="1"/>
</dbReference>
<evidence type="ECO:0000313" key="5">
    <source>
        <dbReference type="EMBL" id="KQL46072.1"/>
    </source>
</evidence>
<name>A0ABR5N617_BRECH</name>
<dbReference type="SUPFAM" id="SSF51126">
    <property type="entry name" value="Pectin lyase-like"/>
    <property type="match status" value="4"/>
</dbReference>
<dbReference type="InterPro" id="IPR051550">
    <property type="entry name" value="SCF-Subunits/Alg-Epimerases"/>
</dbReference>
<dbReference type="InterPro" id="IPR022441">
    <property type="entry name" value="Para_beta_helix_rpt-2"/>
</dbReference>
<comment type="pathway">
    <text evidence="1">Protein modification; protein ubiquitination.</text>
</comment>
<evidence type="ECO:0000259" key="4">
    <source>
        <dbReference type="SMART" id="SM00722"/>
    </source>
</evidence>
<dbReference type="Gene3D" id="2.160.20.10">
    <property type="entry name" value="Single-stranded right-handed beta-helix, Pectin lyase-like"/>
    <property type="match status" value="4"/>
</dbReference>
<dbReference type="SMART" id="SM00722">
    <property type="entry name" value="CASH"/>
    <property type="match status" value="5"/>
</dbReference>
<feature type="domain" description="Carbohydrate-binding/sugar hydrolysis" evidence="4">
    <location>
        <begin position="170"/>
        <end position="303"/>
    </location>
</feature>
<proteinExistence type="predicted"/>